<evidence type="ECO:0000313" key="2">
    <source>
        <dbReference type="EMBL" id="CAB1127827.1"/>
    </source>
</evidence>
<dbReference type="PANTHER" id="PTHR42912:SF93">
    <property type="entry name" value="N6-ADENOSINE-METHYLTRANSFERASE TMT1A"/>
    <property type="match status" value="1"/>
</dbReference>
<dbReference type="InterPro" id="IPR029063">
    <property type="entry name" value="SAM-dependent_MTases_sf"/>
</dbReference>
<accession>A0A6F8ZDJ1</accession>
<gene>
    <name evidence="2" type="ORF">R50_0321</name>
</gene>
<dbReference type="KEGG" id="hfv:R50_0321"/>
<dbReference type="InterPro" id="IPR013216">
    <property type="entry name" value="Methyltransf_11"/>
</dbReference>
<name>A0A6F8ZDJ1_9FIRM</name>
<dbReference type="AlphaFoldDB" id="A0A6F8ZDJ1"/>
<organism evidence="2 3">
    <name type="scientific">Candidatus Hydrogenisulfobacillus filiaventi</name>
    <dbReference type="NCBI Taxonomy" id="2707344"/>
    <lineage>
        <taxon>Bacteria</taxon>
        <taxon>Bacillati</taxon>
        <taxon>Bacillota</taxon>
        <taxon>Clostridia</taxon>
        <taxon>Eubacteriales</taxon>
        <taxon>Clostridiales Family XVII. Incertae Sedis</taxon>
        <taxon>Candidatus Hydrogenisulfobacillus</taxon>
    </lineage>
</organism>
<proteinExistence type="predicted"/>
<dbReference type="InterPro" id="IPR050508">
    <property type="entry name" value="Methyltransf_Superfamily"/>
</dbReference>
<reference evidence="2 3" key="1">
    <citation type="submission" date="2020-02" db="EMBL/GenBank/DDBJ databases">
        <authorList>
            <person name="Hogendoorn C."/>
        </authorList>
    </citation>
    <scope>NUCLEOTIDE SEQUENCE [LARGE SCALE GENOMIC DNA]</scope>
    <source>
        <strain evidence="2">R501</strain>
    </source>
</reference>
<sequence length="222" mass="24514">MRDPDPRCSRFVRLDDPRSAHFVYPLPAAWWSRPYEYAWAARFATPKAAVLDAGAGIPHPFKFWLAAFCHRAAALDLDPRLADPAAIRAAVVAEAGAAALRRLPPSWPERLERQVGNLTALPWPDASFDRVFCLSTLEHLPEADQLPALRELARVLRPQGLLVLTVDVPPLTTGDLHFLVAEAGLEFAGPVDFLRPPEAVFASPWGRLSCFRALLQRTEAGP</sequence>
<dbReference type="GO" id="GO:0008757">
    <property type="term" value="F:S-adenosylmethionine-dependent methyltransferase activity"/>
    <property type="evidence" value="ECO:0007669"/>
    <property type="project" value="InterPro"/>
</dbReference>
<protein>
    <submittedName>
        <fullName evidence="2">Methyltransf_11 domain-containing protein</fullName>
    </submittedName>
</protein>
<dbReference type="SUPFAM" id="SSF53335">
    <property type="entry name" value="S-adenosyl-L-methionine-dependent methyltransferases"/>
    <property type="match status" value="1"/>
</dbReference>
<dbReference type="EMBL" id="LR778114">
    <property type="protein sequence ID" value="CAB1127827.1"/>
    <property type="molecule type" value="Genomic_DNA"/>
</dbReference>
<feature type="domain" description="Methyltransferase type 11" evidence="1">
    <location>
        <begin position="51"/>
        <end position="164"/>
    </location>
</feature>
<dbReference type="Proteomes" id="UP000503399">
    <property type="component" value="Chromosome"/>
</dbReference>
<dbReference type="Gene3D" id="3.40.50.150">
    <property type="entry name" value="Vaccinia Virus protein VP39"/>
    <property type="match status" value="1"/>
</dbReference>
<keyword evidence="3" id="KW-1185">Reference proteome</keyword>
<dbReference type="Pfam" id="PF08241">
    <property type="entry name" value="Methyltransf_11"/>
    <property type="match status" value="1"/>
</dbReference>
<dbReference type="PANTHER" id="PTHR42912">
    <property type="entry name" value="METHYLTRANSFERASE"/>
    <property type="match status" value="1"/>
</dbReference>
<evidence type="ECO:0000313" key="3">
    <source>
        <dbReference type="Proteomes" id="UP000503399"/>
    </source>
</evidence>
<evidence type="ECO:0000259" key="1">
    <source>
        <dbReference type="Pfam" id="PF08241"/>
    </source>
</evidence>
<dbReference type="CDD" id="cd02440">
    <property type="entry name" value="AdoMet_MTases"/>
    <property type="match status" value="1"/>
</dbReference>